<evidence type="ECO:0000313" key="3">
    <source>
        <dbReference type="Proteomes" id="UP000784294"/>
    </source>
</evidence>
<gene>
    <name evidence="2" type="ORF">PXEA_LOCUS32802</name>
</gene>
<evidence type="ECO:0000256" key="1">
    <source>
        <dbReference type="SAM" id="MobiDB-lite"/>
    </source>
</evidence>
<protein>
    <submittedName>
        <fullName evidence="2">Uncharacterized protein</fullName>
    </submittedName>
</protein>
<feature type="region of interest" description="Disordered" evidence="1">
    <location>
        <begin position="66"/>
        <end position="96"/>
    </location>
</feature>
<reference evidence="2" key="1">
    <citation type="submission" date="2018-11" db="EMBL/GenBank/DDBJ databases">
        <authorList>
            <consortium name="Pathogen Informatics"/>
        </authorList>
    </citation>
    <scope>NUCLEOTIDE SEQUENCE</scope>
</reference>
<sequence length="128" mass="14583">MSFTVQTKALHSFIEVVGRGAKDFFAQLNRLPYAAIILRFPLSLYKRSDDVHHMMDGSSVCFQMKRKRKSRGLRQPERRTEAKQLQYDGNHSSSSDEIEFRISSSCPNKDIPNIISCEGNICSLACHT</sequence>
<accession>A0A448XLG5</accession>
<dbReference type="EMBL" id="CAAALY010261020">
    <property type="protein sequence ID" value="VEL39362.1"/>
    <property type="molecule type" value="Genomic_DNA"/>
</dbReference>
<dbReference type="AlphaFoldDB" id="A0A448XLG5"/>
<keyword evidence="3" id="KW-1185">Reference proteome</keyword>
<comment type="caution">
    <text evidence="2">The sequence shown here is derived from an EMBL/GenBank/DDBJ whole genome shotgun (WGS) entry which is preliminary data.</text>
</comment>
<evidence type="ECO:0000313" key="2">
    <source>
        <dbReference type="EMBL" id="VEL39362.1"/>
    </source>
</evidence>
<dbReference type="Proteomes" id="UP000784294">
    <property type="component" value="Unassembled WGS sequence"/>
</dbReference>
<organism evidence="2 3">
    <name type="scientific">Protopolystoma xenopodis</name>
    <dbReference type="NCBI Taxonomy" id="117903"/>
    <lineage>
        <taxon>Eukaryota</taxon>
        <taxon>Metazoa</taxon>
        <taxon>Spiralia</taxon>
        <taxon>Lophotrochozoa</taxon>
        <taxon>Platyhelminthes</taxon>
        <taxon>Monogenea</taxon>
        <taxon>Polyopisthocotylea</taxon>
        <taxon>Polystomatidea</taxon>
        <taxon>Polystomatidae</taxon>
        <taxon>Protopolystoma</taxon>
    </lineage>
</organism>
<proteinExistence type="predicted"/>
<name>A0A448XLG5_9PLAT</name>